<dbReference type="Gene3D" id="2.60.40.1570">
    <property type="entry name" value="Dr adhesin"/>
    <property type="match status" value="1"/>
</dbReference>
<keyword evidence="4" id="KW-1185">Reference proteome</keyword>
<dbReference type="CDD" id="cd18776">
    <property type="entry name" value="AfaD-like"/>
    <property type="match status" value="1"/>
</dbReference>
<name>A0ABX4ZYD2_9ENTR</name>
<dbReference type="Pfam" id="PF05775">
    <property type="entry name" value="AfaD"/>
    <property type="match status" value="1"/>
</dbReference>
<evidence type="ECO:0000256" key="2">
    <source>
        <dbReference type="SAM" id="SignalP"/>
    </source>
</evidence>
<dbReference type="EMBL" id="PQVW01000017">
    <property type="protein sequence ID" value="POZ20533.1"/>
    <property type="molecule type" value="Genomic_DNA"/>
</dbReference>
<feature type="chain" id="PRO_5046640445" evidence="2">
    <location>
        <begin position="25"/>
        <end position="146"/>
    </location>
</feature>
<dbReference type="RefSeq" id="WP_103947256.1">
    <property type="nucleotide sequence ID" value="NZ_PQVR01000008.1"/>
</dbReference>
<accession>A0ABX4ZYD2</accession>
<keyword evidence="1 2" id="KW-0732">Signal</keyword>
<reference evidence="3 4" key="1">
    <citation type="submission" date="2018-02" db="EMBL/GenBank/DDBJ databases">
        <title>Lelliotia aquatilis sp. nov., isolated from drinking water.</title>
        <authorList>
            <person name="Kaempfer P."/>
            <person name="Glaeser S."/>
            <person name="Exner M."/>
            <person name="Doijad S."/>
            <person name="Chakraborty T."/>
        </authorList>
    </citation>
    <scope>NUCLEOTIDE SEQUENCE [LARGE SCALE GENOMIC DNA]</scope>
    <source>
        <strain evidence="3 4">6331-17</strain>
    </source>
</reference>
<dbReference type="Proteomes" id="UP000237025">
    <property type="component" value="Unassembled WGS sequence"/>
</dbReference>
<protein>
    <submittedName>
        <fullName evidence="3">Uncharacterized protein</fullName>
    </submittedName>
</protein>
<dbReference type="SUPFAM" id="SSF49401">
    <property type="entry name" value="Bacterial adhesins"/>
    <property type="match status" value="1"/>
</dbReference>
<proteinExistence type="predicted"/>
<dbReference type="InterPro" id="IPR008394">
    <property type="entry name" value="AfaD"/>
</dbReference>
<organism evidence="3 4">
    <name type="scientific">Lelliottia aquatilis</name>
    <dbReference type="NCBI Taxonomy" id="2080838"/>
    <lineage>
        <taxon>Bacteria</taxon>
        <taxon>Pseudomonadati</taxon>
        <taxon>Pseudomonadota</taxon>
        <taxon>Gammaproteobacteria</taxon>
        <taxon>Enterobacterales</taxon>
        <taxon>Enterobacteriaceae</taxon>
        <taxon>Lelliottia</taxon>
    </lineage>
</organism>
<gene>
    <name evidence="3" type="ORF">C3712_18125</name>
</gene>
<evidence type="ECO:0000313" key="4">
    <source>
        <dbReference type="Proteomes" id="UP000237025"/>
    </source>
</evidence>
<evidence type="ECO:0000256" key="1">
    <source>
        <dbReference type="ARBA" id="ARBA00022729"/>
    </source>
</evidence>
<evidence type="ECO:0000313" key="3">
    <source>
        <dbReference type="EMBL" id="POZ20533.1"/>
    </source>
</evidence>
<comment type="caution">
    <text evidence="3">The sequence shown here is derived from an EMBL/GenBank/DDBJ whole genome shotgun (WGS) entry which is preliminary data.</text>
</comment>
<sequence>MKACRVWLTALLCLWLAGSAIGWAADGPQMVLKMRPQISGVLIKDAILGEGYMVFHSSHTGFQVWSDGVKSTDQPHRYELEGKNGSHNKIRIRLGGSGWQQDQENGKGILLLTGDDVVKFTLYSDGEQNAIPDEYPVQLHGVALLP</sequence>
<feature type="signal peptide" evidence="2">
    <location>
        <begin position="1"/>
        <end position="24"/>
    </location>
</feature>
<dbReference type="InterPro" id="IPR008966">
    <property type="entry name" value="Adhesion_dom_sf"/>
</dbReference>
<dbReference type="InterPro" id="IPR037028">
    <property type="entry name" value="Dr_adhesin_sf"/>
</dbReference>